<comment type="caution">
    <text evidence="1">The sequence shown here is derived from an EMBL/GenBank/DDBJ whole genome shotgun (WGS) entry which is preliminary data.</text>
</comment>
<dbReference type="AlphaFoldDB" id="A0A9D1T8P5"/>
<reference evidence="1" key="2">
    <citation type="journal article" date="2021" name="PeerJ">
        <title>Extensive microbial diversity within the chicken gut microbiome revealed by metagenomics and culture.</title>
        <authorList>
            <person name="Gilroy R."/>
            <person name="Ravi A."/>
            <person name="Getino M."/>
            <person name="Pursley I."/>
            <person name="Horton D.L."/>
            <person name="Alikhan N.F."/>
            <person name="Baker D."/>
            <person name="Gharbi K."/>
            <person name="Hall N."/>
            <person name="Watson M."/>
            <person name="Adriaenssens E.M."/>
            <person name="Foster-Nyarko E."/>
            <person name="Jarju S."/>
            <person name="Secka A."/>
            <person name="Antonio M."/>
            <person name="Oren A."/>
            <person name="Chaudhuri R.R."/>
            <person name="La Ragione R."/>
            <person name="Hildebrand F."/>
            <person name="Pallen M.J."/>
        </authorList>
    </citation>
    <scope>NUCLEOTIDE SEQUENCE</scope>
    <source>
        <strain evidence="1">ChiBcec6-7307</strain>
    </source>
</reference>
<dbReference type="InterPro" id="IPR008964">
    <property type="entry name" value="Invasin/intimin_cell_adhesion"/>
</dbReference>
<evidence type="ECO:0000313" key="2">
    <source>
        <dbReference type="Proteomes" id="UP000886889"/>
    </source>
</evidence>
<dbReference type="Gene3D" id="2.60.40.1080">
    <property type="match status" value="1"/>
</dbReference>
<reference evidence="1" key="1">
    <citation type="submission" date="2020-10" db="EMBL/GenBank/DDBJ databases">
        <authorList>
            <person name="Gilroy R."/>
        </authorList>
    </citation>
    <scope>NUCLEOTIDE SEQUENCE</scope>
    <source>
        <strain evidence="1">ChiBcec6-7307</strain>
    </source>
</reference>
<gene>
    <name evidence="1" type="ORF">IAC80_08450</name>
</gene>
<protein>
    <recommendedName>
        <fullName evidence="3">BIG2 domain-containing protein</fullName>
    </recommendedName>
</protein>
<organism evidence="1 2">
    <name type="scientific">Candidatus Merdiplasma excrementigallinarum</name>
    <dbReference type="NCBI Taxonomy" id="2840864"/>
    <lineage>
        <taxon>Bacteria</taxon>
        <taxon>Bacillati</taxon>
        <taxon>Bacillota</taxon>
        <taxon>Clostridia</taxon>
        <taxon>Lachnospirales</taxon>
        <taxon>Lachnospiraceae</taxon>
        <taxon>Lachnospiraceae incertae sedis</taxon>
        <taxon>Candidatus Merdiplasma</taxon>
    </lineage>
</organism>
<evidence type="ECO:0000313" key="1">
    <source>
        <dbReference type="EMBL" id="HIV23949.1"/>
    </source>
</evidence>
<dbReference type="Proteomes" id="UP000886889">
    <property type="component" value="Unassembled WGS sequence"/>
</dbReference>
<evidence type="ECO:0008006" key="3">
    <source>
        <dbReference type="Google" id="ProtNLM"/>
    </source>
</evidence>
<accession>A0A9D1T8P5</accession>
<sequence>MVIPINDHQYGSGVITRQATCTATGVKTFTCMVCGKSRTEDILATGHKTVTDPAVAPTCTKAGLTAGNHCSVCGIVLVRQTEVPATGHRFGRWITTAKATVFASAKQTRTCSGCGKKKIRNYGSKLKPTVKVNVSSIPLKVKQSTSKIKVTGLANGDSVKSWKSSNTKIVKISGKSNGSCKLTAQKKTGNATVTVTLASGKRQKLR</sequence>
<dbReference type="EMBL" id="DVOS01000070">
    <property type="protein sequence ID" value="HIV23949.1"/>
    <property type="molecule type" value="Genomic_DNA"/>
</dbReference>
<proteinExistence type="predicted"/>
<dbReference type="SUPFAM" id="SSF49373">
    <property type="entry name" value="Invasin/intimin cell-adhesion fragments"/>
    <property type="match status" value="1"/>
</dbReference>
<name>A0A9D1T8P5_9FIRM</name>